<feature type="non-terminal residue" evidence="1">
    <location>
        <position position="56"/>
    </location>
</feature>
<dbReference type="Proteomes" id="UP000479000">
    <property type="component" value="Unassembled WGS sequence"/>
</dbReference>
<accession>A0A6H5GTY6</accession>
<dbReference type="EMBL" id="CADCXU010017869">
    <property type="protein sequence ID" value="CAB0006580.1"/>
    <property type="molecule type" value="Genomic_DNA"/>
</dbReference>
<dbReference type="AlphaFoldDB" id="A0A6H5GTY6"/>
<reference evidence="1 2" key="1">
    <citation type="submission" date="2020-02" db="EMBL/GenBank/DDBJ databases">
        <authorList>
            <person name="Ferguson B K."/>
        </authorList>
    </citation>
    <scope>NUCLEOTIDE SEQUENCE [LARGE SCALE GENOMIC DNA]</scope>
</reference>
<evidence type="ECO:0000313" key="2">
    <source>
        <dbReference type="Proteomes" id="UP000479000"/>
    </source>
</evidence>
<proteinExistence type="predicted"/>
<name>A0A6H5GTY6_9HEMI</name>
<evidence type="ECO:0000313" key="1">
    <source>
        <dbReference type="EMBL" id="CAB0006580.1"/>
    </source>
</evidence>
<organism evidence="1 2">
    <name type="scientific">Nesidiocoris tenuis</name>
    <dbReference type="NCBI Taxonomy" id="355587"/>
    <lineage>
        <taxon>Eukaryota</taxon>
        <taxon>Metazoa</taxon>
        <taxon>Ecdysozoa</taxon>
        <taxon>Arthropoda</taxon>
        <taxon>Hexapoda</taxon>
        <taxon>Insecta</taxon>
        <taxon>Pterygota</taxon>
        <taxon>Neoptera</taxon>
        <taxon>Paraneoptera</taxon>
        <taxon>Hemiptera</taxon>
        <taxon>Heteroptera</taxon>
        <taxon>Panheteroptera</taxon>
        <taxon>Cimicomorpha</taxon>
        <taxon>Miridae</taxon>
        <taxon>Dicyphina</taxon>
        <taxon>Nesidiocoris</taxon>
    </lineage>
</organism>
<protein>
    <submittedName>
        <fullName evidence="1">Uncharacterized protein</fullName>
    </submittedName>
</protein>
<gene>
    <name evidence="1" type="ORF">NTEN_LOCUS12057</name>
</gene>
<keyword evidence="2" id="KW-1185">Reference proteome</keyword>
<sequence length="56" mass="6735">MARIIFKNCPISSERFPTTSHFLWSGDLLRKDVYVTYSKAWEMKKWTSKRTIPVPW</sequence>